<reference evidence="1" key="1">
    <citation type="submission" date="2021-02" db="EMBL/GenBank/DDBJ databases">
        <authorList>
            <person name="Dougan E. K."/>
            <person name="Rhodes N."/>
            <person name="Thang M."/>
            <person name="Chan C."/>
        </authorList>
    </citation>
    <scope>NUCLEOTIDE SEQUENCE</scope>
</reference>
<proteinExistence type="predicted"/>
<comment type="caution">
    <text evidence="1">The sequence shown here is derived from an EMBL/GenBank/DDBJ whole genome shotgun (WGS) entry which is preliminary data.</text>
</comment>
<evidence type="ECO:0000313" key="2">
    <source>
        <dbReference type="Proteomes" id="UP000654075"/>
    </source>
</evidence>
<accession>A0A813FJX1</accession>
<gene>
    <name evidence="1" type="ORF">PGLA1383_LOCUS32444</name>
</gene>
<name>A0A813FJX1_POLGL</name>
<feature type="non-terminal residue" evidence="1">
    <location>
        <position position="117"/>
    </location>
</feature>
<dbReference type="AlphaFoldDB" id="A0A813FJX1"/>
<keyword evidence="2" id="KW-1185">Reference proteome</keyword>
<sequence>DQELGGLDAASVSLVEGVSASVEEVLAMEAWGSDGTGLKSLMEALRRCVSLRRVDFLGELPDDLDLTALRSQLCSAATTSASARRCEVCVNTPGGFKRAMAVPRRGLLLGDAPNGER</sequence>
<dbReference type="EMBL" id="CAJNNV010025478">
    <property type="protein sequence ID" value="CAE8614722.1"/>
    <property type="molecule type" value="Genomic_DNA"/>
</dbReference>
<dbReference type="Proteomes" id="UP000654075">
    <property type="component" value="Unassembled WGS sequence"/>
</dbReference>
<organism evidence="1 2">
    <name type="scientific">Polarella glacialis</name>
    <name type="common">Dinoflagellate</name>
    <dbReference type="NCBI Taxonomy" id="89957"/>
    <lineage>
        <taxon>Eukaryota</taxon>
        <taxon>Sar</taxon>
        <taxon>Alveolata</taxon>
        <taxon>Dinophyceae</taxon>
        <taxon>Suessiales</taxon>
        <taxon>Suessiaceae</taxon>
        <taxon>Polarella</taxon>
    </lineage>
</organism>
<evidence type="ECO:0000313" key="1">
    <source>
        <dbReference type="EMBL" id="CAE8614722.1"/>
    </source>
</evidence>
<protein>
    <submittedName>
        <fullName evidence="1">Uncharacterized protein</fullName>
    </submittedName>
</protein>